<dbReference type="EMBL" id="JAGETR010000101">
    <property type="protein sequence ID" value="MBO2007099.1"/>
    <property type="molecule type" value="Genomic_DNA"/>
</dbReference>
<sequence>MPEITALPRQFSSSSQAQTGCRRARQQALRFGQLDLQRFAGEGEQGIGVTHRGLLPEGY</sequence>
<comment type="caution">
    <text evidence="1">The sequence shown here is derived from an EMBL/GenBank/DDBJ whole genome shotgun (WGS) entry which is preliminary data.</text>
</comment>
<gene>
    <name evidence="1" type="ORF">J4732_15645</name>
</gene>
<reference evidence="1" key="1">
    <citation type="submission" date="2021-03" db="EMBL/GenBank/DDBJ databases">
        <title>Molecular epidemiology and mechanisms of colistin and carbapenem resistance in Enterobacteriaceae from clinical isolates, the environment and porcine samples in Pretoria, South Africa.</title>
        <authorList>
            <person name="Bogoshi D."/>
            <person name="Mbelle N.M."/>
            <person name="Naidoo V."/>
            <person name="Osei Sekyere J."/>
        </authorList>
    </citation>
    <scope>NUCLEOTIDE SEQUENCE</scope>
    <source>
        <strain evidence="1">C080</strain>
    </source>
</reference>
<name>A0A939NT74_SERMA</name>
<protein>
    <submittedName>
        <fullName evidence="1">Uncharacterized protein</fullName>
    </submittedName>
</protein>
<organism evidence="1">
    <name type="scientific">Serratia marcescens</name>
    <dbReference type="NCBI Taxonomy" id="615"/>
    <lineage>
        <taxon>Bacteria</taxon>
        <taxon>Pseudomonadati</taxon>
        <taxon>Pseudomonadota</taxon>
        <taxon>Gammaproteobacteria</taxon>
        <taxon>Enterobacterales</taxon>
        <taxon>Yersiniaceae</taxon>
        <taxon>Serratia</taxon>
    </lineage>
</organism>
<accession>A0A939NT74</accession>
<evidence type="ECO:0000313" key="1">
    <source>
        <dbReference type="EMBL" id="MBO2007099.1"/>
    </source>
</evidence>
<proteinExistence type="predicted"/>
<dbReference type="AlphaFoldDB" id="A0A939NT74"/>